<evidence type="ECO:0000313" key="5">
    <source>
        <dbReference type="Proteomes" id="UP001189429"/>
    </source>
</evidence>
<evidence type="ECO:0000256" key="2">
    <source>
        <dbReference type="SAM" id="MobiDB-lite"/>
    </source>
</evidence>
<accession>A0ABN9PYE4</accession>
<reference evidence="4" key="1">
    <citation type="submission" date="2023-10" db="EMBL/GenBank/DDBJ databases">
        <authorList>
            <person name="Chen Y."/>
            <person name="Shah S."/>
            <person name="Dougan E. K."/>
            <person name="Thang M."/>
            <person name="Chan C."/>
        </authorList>
    </citation>
    <scope>NUCLEOTIDE SEQUENCE [LARGE SCALE GENOMIC DNA]</scope>
</reference>
<dbReference type="PANTHER" id="PTHR13980:SF15">
    <property type="entry name" value="FACT COMPLEX SUBUNIT SPT16"/>
    <property type="match status" value="1"/>
</dbReference>
<organism evidence="4 5">
    <name type="scientific">Prorocentrum cordatum</name>
    <dbReference type="NCBI Taxonomy" id="2364126"/>
    <lineage>
        <taxon>Eukaryota</taxon>
        <taxon>Sar</taxon>
        <taxon>Alveolata</taxon>
        <taxon>Dinophyceae</taxon>
        <taxon>Prorocentrales</taxon>
        <taxon>Prorocentraceae</taxon>
        <taxon>Prorocentrum</taxon>
    </lineage>
</organism>
<protein>
    <recommendedName>
        <fullName evidence="1">FACT complex subunit</fullName>
    </recommendedName>
</protein>
<sequence>MRDTLMQKLMDVLDEERKKTNKDLGIEGEKQLLSGRRGPHGAVGAKARPGPCGDGPLLRIPAERRAIRPQAHGGAQRRSGAHAGVLLDEHRHEVRRVLGVHLEDHAGGNPTSEQKEAYTLAHKVQKQIIQIALVPGAVFRDIYAAARARVQEQSAVLVERFVKNVGFAMGLEFKDPLLVLSEKSDQRVLAGMVFCISVGFSADQGTSCAVWLSDTVMIPRSGGPCELLTGLCSSEQKDMWFEAGVDEAAPAAPAQTPPVQPSGG</sequence>
<proteinExistence type="inferred from homology"/>
<evidence type="ECO:0000313" key="4">
    <source>
        <dbReference type="EMBL" id="CAK0798329.1"/>
    </source>
</evidence>
<keyword evidence="1" id="KW-0235">DNA replication</keyword>
<keyword evidence="1" id="KW-0539">Nucleus</keyword>
<dbReference type="InterPro" id="IPR000994">
    <property type="entry name" value="Pept_M24"/>
</dbReference>
<feature type="region of interest" description="Disordered" evidence="2">
    <location>
        <begin position="33"/>
        <end position="54"/>
    </location>
</feature>
<dbReference type="SUPFAM" id="SSF55920">
    <property type="entry name" value="Creatinase/aminopeptidase"/>
    <property type="match status" value="1"/>
</dbReference>
<evidence type="ECO:0000256" key="1">
    <source>
        <dbReference type="RuleBase" id="RU367052"/>
    </source>
</evidence>
<comment type="similarity">
    <text evidence="1">Belongs to the peptidase M24 family. SPT16 subfamily.</text>
</comment>
<dbReference type="InterPro" id="IPR040258">
    <property type="entry name" value="Spt16"/>
</dbReference>
<comment type="subcellular location">
    <subcellularLocation>
        <location evidence="1">Nucleus</location>
    </subcellularLocation>
    <subcellularLocation>
        <location evidence="1">Chromosome</location>
    </subcellularLocation>
</comment>
<dbReference type="EMBL" id="CAUYUJ010001916">
    <property type="protein sequence ID" value="CAK0798329.1"/>
    <property type="molecule type" value="Genomic_DNA"/>
</dbReference>
<feature type="domain" description="Peptidase M24" evidence="3">
    <location>
        <begin position="108"/>
        <end position="218"/>
    </location>
</feature>
<dbReference type="Gene3D" id="3.90.230.10">
    <property type="entry name" value="Creatinase/methionine aminopeptidase superfamily"/>
    <property type="match status" value="1"/>
</dbReference>
<keyword evidence="1" id="KW-0227">DNA damage</keyword>
<gene>
    <name evidence="4" type="ORF">PCOR1329_LOCUS7103</name>
</gene>
<comment type="subunit">
    <text evidence="1">Component of the FACT complex.</text>
</comment>
<keyword evidence="1" id="KW-0804">Transcription</keyword>
<feature type="non-terminal residue" evidence="4">
    <location>
        <position position="264"/>
    </location>
</feature>
<keyword evidence="1" id="KW-0234">DNA repair</keyword>
<keyword evidence="1" id="KW-0805">Transcription regulation</keyword>
<dbReference type="InterPro" id="IPR036005">
    <property type="entry name" value="Creatinase/aminopeptidase-like"/>
</dbReference>
<evidence type="ECO:0000259" key="3">
    <source>
        <dbReference type="Pfam" id="PF00557"/>
    </source>
</evidence>
<dbReference type="Proteomes" id="UP001189429">
    <property type="component" value="Unassembled WGS sequence"/>
</dbReference>
<keyword evidence="5" id="KW-1185">Reference proteome</keyword>
<name>A0ABN9PYE4_9DINO</name>
<keyword evidence="1" id="KW-0158">Chromosome</keyword>
<comment type="caution">
    <text evidence="4">The sequence shown here is derived from an EMBL/GenBank/DDBJ whole genome shotgun (WGS) entry which is preliminary data.</text>
</comment>
<dbReference type="PANTHER" id="PTHR13980">
    <property type="entry name" value="CDC68 RELATED"/>
    <property type="match status" value="1"/>
</dbReference>
<dbReference type="Pfam" id="PF00557">
    <property type="entry name" value="Peptidase_M24"/>
    <property type="match status" value="1"/>
</dbReference>
<comment type="function">
    <text evidence="1">Component of the FACT complex, a general chromatin factor that acts to reorganize nucleosomes. The FACT complex is involved in multiple processes that require DNA as a template such as mRNA elongation, DNA replication and DNA repair. During transcription elongation the FACT complex acts as a histone chaperone that both destabilizes and restores nucleosomal structure. It facilitates the passage of RNA polymerase II and transcription by promoting the dissociation of one histone H2A-H2B dimer from the nucleosome, then subsequently promotes the reestablishment of the nucleosome following the passage of RNA polymerase II.</text>
</comment>